<name>A0ABT6FA22_9BACT</name>
<protein>
    <submittedName>
        <fullName evidence="7">TlpA disulfide reductase family protein</fullName>
    </submittedName>
</protein>
<evidence type="ECO:0000256" key="2">
    <source>
        <dbReference type="ARBA" id="ARBA00022748"/>
    </source>
</evidence>
<evidence type="ECO:0000256" key="4">
    <source>
        <dbReference type="ARBA" id="ARBA00023284"/>
    </source>
</evidence>
<feature type="signal peptide" evidence="5">
    <location>
        <begin position="1"/>
        <end position="23"/>
    </location>
</feature>
<dbReference type="Pfam" id="PF00578">
    <property type="entry name" value="AhpC-TSA"/>
    <property type="match status" value="1"/>
</dbReference>
<dbReference type="InterPro" id="IPR017937">
    <property type="entry name" value="Thioredoxin_CS"/>
</dbReference>
<evidence type="ECO:0000259" key="6">
    <source>
        <dbReference type="PROSITE" id="PS51352"/>
    </source>
</evidence>
<organism evidence="7 8">
    <name type="scientific">Paludisphaera mucosa</name>
    <dbReference type="NCBI Taxonomy" id="3030827"/>
    <lineage>
        <taxon>Bacteria</taxon>
        <taxon>Pseudomonadati</taxon>
        <taxon>Planctomycetota</taxon>
        <taxon>Planctomycetia</taxon>
        <taxon>Isosphaerales</taxon>
        <taxon>Isosphaeraceae</taxon>
        <taxon>Paludisphaera</taxon>
    </lineage>
</organism>
<keyword evidence="2" id="KW-0201">Cytochrome c-type biogenesis</keyword>
<feature type="chain" id="PRO_5045210533" evidence="5">
    <location>
        <begin position="24"/>
        <end position="360"/>
    </location>
</feature>
<proteinExistence type="predicted"/>
<dbReference type="InterPro" id="IPR036249">
    <property type="entry name" value="Thioredoxin-like_sf"/>
</dbReference>
<dbReference type="Gene3D" id="3.40.30.10">
    <property type="entry name" value="Glutaredoxin"/>
    <property type="match status" value="1"/>
</dbReference>
<evidence type="ECO:0000256" key="3">
    <source>
        <dbReference type="ARBA" id="ARBA00023157"/>
    </source>
</evidence>
<reference evidence="7 8" key="1">
    <citation type="submission" date="2023-03" db="EMBL/GenBank/DDBJ databases">
        <title>Paludisphaera mucosa sp. nov. a novel planctomycete from northern fen.</title>
        <authorList>
            <person name="Ivanova A."/>
        </authorList>
    </citation>
    <scope>NUCLEOTIDE SEQUENCE [LARGE SCALE GENOMIC DNA]</scope>
    <source>
        <strain evidence="7 8">Pla2</strain>
    </source>
</reference>
<keyword evidence="3" id="KW-1015">Disulfide bond</keyword>
<dbReference type="PROSITE" id="PS00194">
    <property type="entry name" value="THIOREDOXIN_1"/>
    <property type="match status" value="1"/>
</dbReference>
<keyword evidence="8" id="KW-1185">Reference proteome</keyword>
<evidence type="ECO:0000313" key="8">
    <source>
        <dbReference type="Proteomes" id="UP001216907"/>
    </source>
</evidence>
<dbReference type="InterPro" id="IPR013766">
    <property type="entry name" value="Thioredoxin_domain"/>
</dbReference>
<dbReference type="InterPro" id="IPR050553">
    <property type="entry name" value="Thioredoxin_ResA/DsbE_sf"/>
</dbReference>
<dbReference type="EMBL" id="JARRAG010000002">
    <property type="protein sequence ID" value="MDG3004243.1"/>
    <property type="molecule type" value="Genomic_DNA"/>
</dbReference>
<gene>
    <name evidence="7" type="ORF">PZE19_10685</name>
</gene>
<dbReference type="Proteomes" id="UP001216907">
    <property type="component" value="Unassembled WGS sequence"/>
</dbReference>
<keyword evidence="5" id="KW-0732">Signal</keyword>
<dbReference type="PANTHER" id="PTHR42852:SF6">
    <property type="entry name" value="THIOL:DISULFIDE INTERCHANGE PROTEIN DSBE"/>
    <property type="match status" value="1"/>
</dbReference>
<dbReference type="SUPFAM" id="SSF52833">
    <property type="entry name" value="Thioredoxin-like"/>
    <property type="match status" value="1"/>
</dbReference>
<dbReference type="InterPro" id="IPR000866">
    <property type="entry name" value="AhpC/TSA"/>
</dbReference>
<comment type="subcellular location">
    <subcellularLocation>
        <location evidence="1">Cell envelope</location>
    </subcellularLocation>
</comment>
<dbReference type="PROSITE" id="PS51352">
    <property type="entry name" value="THIOREDOXIN_2"/>
    <property type="match status" value="1"/>
</dbReference>
<keyword evidence="4" id="KW-0676">Redox-active center</keyword>
<comment type="caution">
    <text evidence="7">The sequence shown here is derived from an EMBL/GenBank/DDBJ whole genome shotgun (WGS) entry which is preliminary data.</text>
</comment>
<sequence length="360" mass="40012">MIPRPAPRLLALALVAFATTAAAQEAAAPRTAEAVLKDLDSARPPAFDPTRQEDKGYVETFLAEMGKVREKRGALTRELFQIEPKNPRLPKLLLERWRDMGDKPEELDREIEESAVGTGDATLRAEGAYVKVIHAFSRPGEPEARRLKAVEAYAALAPKDDVRAGGFLCTIAERTPDAAQRLAIEERVLKDYPKCAERVRGSRRLREAVGKPFELEFADAVTGRSIRMADLKGKVVVVDFWATWCGPCVAEMPRMKELYAQFKDRGVEFIGVSLDYPEEQGHGLTKLKEYVAKNEIAWPQYYQGKGWESDFSKSWGITGIPQLFVVGPDGLLVSTEGRGKLDKMIPELLAKEPAADRKGD</sequence>
<dbReference type="PANTHER" id="PTHR42852">
    <property type="entry name" value="THIOL:DISULFIDE INTERCHANGE PROTEIN DSBE"/>
    <property type="match status" value="1"/>
</dbReference>
<evidence type="ECO:0000313" key="7">
    <source>
        <dbReference type="EMBL" id="MDG3004243.1"/>
    </source>
</evidence>
<accession>A0ABT6FA22</accession>
<dbReference type="CDD" id="cd02966">
    <property type="entry name" value="TlpA_like_family"/>
    <property type="match status" value="1"/>
</dbReference>
<evidence type="ECO:0000256" key="5">
    <source>
        <dbReference type="SAM" id="SignalP"/>
    </source>
</evidence>
<evidence type="ECO:0000256" key="1">
    <source>
        <dbReference type="ARBA" id="ARBA00004196"/>
    </source>
</evidence>
<dbReference type="RefSeq" id="WP_277860604.1">
    <property type="nucleotide sequence ID" value="NZ_JARRAG010000002.1"/>
</dbReference>
<feature type="domain" description="Thioredoxin" evidence="6">
    <location>
        <begin position="207"/>
        <end position="354"/>
    </location>
</feature>